<evidence type="ECO:0000313" key="2">
    <source>
        <dbReference type="Proteomes" id="UP001310022"/>
    </source>
</evidence>
<dbReference type="EMBL" id="BQKE01000001">
    <property type="protein sequence ID" value="GJM60709.1"/>
    <property type="molecule type" value="Genomic_DNA"/>
</dbReference>
<dbReference type="Proteomes" id="UP001310022">
    <property type="component" value="Unassembled WGS sequence"/>
</dbReference>
<reference evidence="1 2" key="1">
    <citation type="submission" date="2021-12" db="EMBL/GenBank/DDBJ databases">
        <title>Genome sequencing of bacteria with rrn-lacking chromosome and rrn-plasmid.</title>
        <authorList>
            <person name="Anda M."/>
            <person name="Iwasaki W."/>
        </authorList>
    </citation>
    <scope>NUCLEOTIDE SEQUENCE [LARGE SCALE GENOMIC DNA]</scope>
    <source>
        <strain evidence="1 2">NBRC 15940</strain>
    </source>
</reference>
<evidence type="ECO:0000313" key="1">
    <source>
        <dbReference type="EMBL" id="GJM60709.1"/>
    </source>
</evidence>
<organism evidence="1 2">
    <name type="scientific">Persicobacter diffluens</name>
    <dbReference type="NCBI Taxonomy" id="981"/>
    <lineage>
        <taxon>Bacteria</taxon>
        <taxon>Pseudomonadati</taxon>
        <taxon>Bacteroidota</taxon>
        <taxon>Cytophagia</taxon>
        <taxon>Cytophagales</taxon>
        <taxon>Persicobacteraceae</taxon>
        <taxon>Persicobacter</taxon>
    </lineage>
</organism>
<comment type="caution">
    <text evidence="1">The sequence shown here is derived from an EMBL/GenBank/DDBJ whole genome shotgun (WGS) entry which is preliminary data.</text>
</comment>
<proteinExistence type="predicted"/>
<gene>
    <name evidence="1" type="ORF">PEDI_12610</name>
</gene>
<accession>A0AAN4VWW1</accession>
<dbReference type="AlphaFoldDB" id="A0AAN4VWW1"/>
<protein>
    <submittedName>
        <fullName evidence="1">Uncharacterized protein</fullName>
    </submittedName>
</protein>
<keyword evidence="2" id="KW-1185">Reference proteome</keyword>
<name>A0AAN4VWW1_9BACT</name>
<sequence>MKPLRIGKEGYFSLGKIFLKYLDQVEKGGS</sequence>